<dbReference type="EMBL" id="AVNC01000014">
    <property type="protein sequence ID" value="EQK44151.1"/>
    <property type="molecule type" value="Genomic_DNA"/>
</dbReference>
<sequence>MYILKAFIAKYIVYIAIIFIMNDISILNKLKTIIPFIAKSIINPPNLLL</sequence>
<dbReference type="Proteomes" id="UP000015688">
    <property type="component" value="Unassembled WGS sequence"/>
</dbReference>
<comment type="caution">
    <text evidence="2">The sequence shown here is derived from an EMBL/GenBank/DDBJ whole genome shotgun (WGS) entry which is preliminary data.</text>
</comment>
<name>T4VTR7_PARBF</name>
<evidence type="ECO:0000313" key="3">
    <source>
        <dbReference type="Proteomes" id="UP000015688"/>
    </source>
</evidence>
<proteinExistence type="predicted"/>
<organism evidence="2 3">
    <name type="scientific">Paraclostridium bifermentans ATCC 638 = DSM 14991</name>
    <dbReference type="NCBI Taxonomy" id="1233171"/>
    <lineage>
        <taxon>Bacteria</taxon>
        <taxon>Bacillati</taxon>
        <taxon>Bacillota</taxon>
        <taxon>Clostridia</taxon>
        <taxon>Peptostreptococcales</taxon>
        <taxon>Peptostreptococcaceae</taxon>
        <taxon>Paraclostridium</taxon>
    </lineage>
</organism>
<dbReference type="AlphaFoldDB" id="T4VTR7"/>
<gene>
    <name evidence="2" type="ORF">C672_0679</name>
</gene>
<keyword evidence="1" id="KW-0472">Membrane</keyword>
<keyword evidence="1" id="KW-0812">Transmembrane</keyword>
<feature type="transmembrane region" description="Helical" evidence="1">
    <location>
        <begin position="6"/>
        <end position="27"/>
    </location>
</feature>
<keyword evidence="1" id="KW-1133">Transmembrane helix</keyword>
<evidence type="ECO:0000256" key="1">
    <source>
        <dbReference type="SAM" id="Phobius"/>
    </source>
</evidence>
<evidence type="ECO:0000313" key="2">
    <source>
        <dbReference type="EMBL" id="EQK44151.1"/>
    </source>
</evidence>
<reference evidence="2 3" key="1">
    <citation type="submission" date="2013-06" db="EMBL/GenBank/DDBJ databases">
        <authorList>
            <person name="Walk S."/>
            <person name="Aronoff D."/>
            <person name="Young V.Y."/>
            <person name="Marsh J."/>
            <person name="Harrison L."/>
            <person name="Daugherty S.C."/>
            <person name="Shefchek K.A."/>
            <person name="Hine E.E."/>
            <person name="Tallon L.J."/>
            <person name="Sadzewicz L.K."/>
            <person name="Rasko D.A."/>
        </authorList>
    </citation>
    <scope>NUCLEOTIDE SEQUENCE [LARGE SCALE GENOMIC DNA]</scope>
    <source>
        <strain evidence="2 3">ATCC 638</strain>
    </source>
</reference>
<accession>T4VTR7</accession>
<protein>
    <submittedName>
        <fullName evidence="2">Uncharacterized protein</fullName>
    </submittedName>
</protein>